<dbReference type="RefSeq" id="WP_345357698.1">
    <property type="nucleotide sequence ID" value="NZ_BAABII010000003.1"/>
</dbReference>
<name>A0ABV4CJR9_9PSEU</name>
<dbReference type="InterPro" id="IPR000835">
    <property type="entry name" value="HTH_MarR-typ"/>
</dbReference>
<evidence type="ECO:0000313" key="3">
    <source>
        <dbReference type="Proteomes" id="UP001564626"/>
    </source>
</evidence>
<dbReference type="InterPro" id="IPR036390">
    <property type="entry name" value="WH_DNA-bd_sf"/>
</dbReference>
<keyword evidence="3" id="KW-1185">Reference proteome</keyword>
<dbReference type="InterPro" id="IPR036388">
    <property type="entry name" value="WH-like_DNA-bd_sf"/>
</dbReference>
<feature type="domain" description="HTH marR-type" evidence="1">
    <location>
        <begin position="23"/>
        <end position="131"/>
    </location>
</feature>
<organism evidence="2 3">
    <name type="scientific">Saccharopolyspora cebuensis</name>
    <dbReference type="NCBI Taxonomy" id="418759"/>
    <lineage>
        <taxon>Bacteria</taxon>
        <taxon>Bacillati</taxon>
        <taxon>Actinomycetota</taxon>
        <taxon>Actinomycetes</taxon>
        <taxon>Pseudonocardiales</taxon>
        <taxon>Pseudonocardiaceae</taxon>
        <taxon>Saccharopolyspora</taxon>
    </lineage>
</organism>
<proteinExistence type="predicted"/>
<dbReference type="InterPro" id="IPR039422">
    <property type="entry name" value="MarR/SlyA-like"/>
</dbReference>
<sequence length="146" mass="15664">MRIDPAVTVHELAAELGRAADALLHQRHGISFARYRVLRALRRDGAATQHELAGRLGVGDAVVSRMLPGLIDGGWCLVEDDPAHGRRRRVRLTRAGAATEHDCAVFLADGFHGAASDAGVDVEAFLTAAESLTAQLRASSHRHPHP</sequence>
<gene>
    <name evidence="2" type="ORF">AB8O55_18230</name>
</gene>
<dbReference type="SUPFAM" id="SSF46785">
    <property type="entry name" value="Winged helix' DNA-binding domain"/>
    <property type="match status" value="1"/>
</dbReference>
<comment type="caution">
    <text evidence="2">The sequence shown here is derived from an EMBL/GenBank/DDBJ whole genome shotgun (WGS) entry which is preliminary data.</text>
</comment>
<dbReference type="SMART" id="SM00347">
    <property type="entry name" value="HTH_MARR"/>
    <property type="match status" value="1"/>
</dbReference>
<dbReference type="Proteomes" id="UP001564626">
    <property type="component" value="Unassembled WGS sequence"/>
</dbReference>
<dbReference type="EMBL" id="JBGEHV010000035">
    <property type="protein sequence ID" value="MEY8041345.1"/>
    <property type="molecule type" value="Genomic_DNA"/>
</dbReference>
<dbReference type="PANTHER" id="PTHR33164">
    <property type="entry name" value="TRANSCRIPTIONAL REGULATOR, MARR FAMILY"/>
    <property type="match status" value="1"/>
</dbReference>
<evidence type="ECO:0000259" key="1">
    <source>
        <dbReference type="SMART" id="SM00347"/>
    </source>
</evidence>
<evidence type="ECO:0000313" key="2">
    <source>
        <dbReference type="EMBL" id="MEY8041345.1"/>
    </source>
</evidence>
<accession>A0ABV4CJR9</accession>
<dbReference type="PANTHER" id="PTHR33164:SF43">
    <property type="entry name" value="HTH-TYPE TRANSCRIPTIONAL REPRESSOR YETL"/>
    <property type="match status" value="1"/>
</dbReference>
<dbReference type="Pfam" id="PF12802">
    <property type="entry name" value="MarR_2"/>
    <property type="match status" value="1"/>
</dbReference>
<reference evidence="2 3" key="1">
    <citation type="submission" date="2024-08" db="EMBL/GenBank/DDBJ databases">
        <title>Genome mining of Saccharopolyspora cebuensis PGLac3 from Nigerian medicinal plant.</title>
        <authorList>
            <person name="Ezeobiora C.E."/>
            <person name="Igbokwe N.H."/>
            <person name="Amin D.H."/>
            <person name="Mendie U.E."/>
        </authorList>
    </citation>
    <scope>NUCLEOTIDE SEQUENCE [LARGE SCALE GENOMIC DNA]</scope>
    <source>
        <strain evidence="2 3">PGLac3</strain>
    </source>
</reference>
<protein>
    <submittedName>
        <fullName evidence="2">MarR family transcriptional regulator</fullName>
    </submittedName>
</protein>
<dbReference type="Gene3D" id="1.10.10.10">
    <property type="entry name" value="Winged helix-like DNA-binding domain superfamily/Winged helix DNA-binding domain"/>
    <property type="match status" value="1"/>
</dbReference>